<dbReference type="InterPro" id="IPR025297">
    <property type="entry name" value="DUF4159"/>
</dbReference>
<comment type="caution">
    <text evidence="4">The sequence shown here is derived from an EMBL/GenBank/DDBJ whole genome shotgun (WGS) entry which is preliminary data.</text>
</comment>
<evidence type="ECO:0000313" key="5">
    <source>
        <dbReference type="Proteomes" id="UP001279553"/>
    </source>
</evidence>
<dbReference type="Proteomes" id="UP001279553">
    <property type="component" value="Unassembled WGS sequence"/>
</dbReference>
<protein>
    <submittedName>
        <fullName evidence="4">DUF4159 domain-containing protein</fullName>
    </submittedName>
</protein>
<feature type="transmembrane region" description="Helical" evidence="1">
    <location>
        <begin position="6"/>
        <end position="26"/>
    </location>
</feature>
<feature type="domain" description="Aerotolerance regulator N-terminal" evidence="2">
    <location>
        <begin position="5"/>
        <end position="79"/>
    </location>
</feature>
<feature type="transmembrane region" description="Helical" evidence="1">
    <location>
        <begin position="59"/>
        <end position="78"/>
    </location>
</feature>
<evidence type="ECO:0000313" key="4">
    <source>
        <dbReference type="EMBL" id="MDX5931639.1"/>
    </source>
</evidence>
<dbReference type="PANTHER" id="PTHR37464">
    <property type="entry name" value="BLL2463 PROTEIN"/>
    <property type="match status" value="1"/>
</dbReference>
<keyword evidence="1" id="KW-0812">Transmembrane</keyword>
<evidence type="ECO:0000256" key="1">
    <source>
        <dbReference type="SAM" id="Phobius"/>
    </source>
</evidence>
<keyword evidence="1" id="KW-0472">Membrane</keyword>
<proteinExistence type="predicted"/>
<reference evidence="4 5" key="1">
    <citation type="submission" date="2023-11" db="EMBL/GenBank/DDBJ databases">
        <title>MicrobeMod: A computational toolkit for identifying prokaryotic methylation and restriction-modification with nanopore sequencing.</title>
        <authorList>
            <person name="Crits-Christoph A."/>
            <person name="Kang S.C."/>
            <person name="Lee H."/>
            <person name="Ostrov N."/>
        </authorList>
    </citation>
    <scope>NUCLEOTIDE SEQUENCE [LARGE SCALE GENOMIC DNA]</scope>
    <source>
        <strain evidence="4 5">DSMZ 700</strain>
    </source>
</reference>
<evidence type="ECO:0000259" key="3">
    <source>
        <dbReference type="Pfam" id="PF13709"/>
    </source>
</evidence>
<dbReference type="NCBIfam" id="TIGR02226">
    <property type="entry name" value="two_anch"/>
    <property type="match status" value="1"/>
</dbReference>
<gene>
    <name evidence="4" type="ORF">SIL87_12775</name>
</gene>
<organism evidence="4 5">
    <name type="scientific">Acidiphilium acidophilum</name>
    <name type="common">Thiobacillus acidophilus</name>
    <dbReference type="NCBI Taxonomy" id="76588"/>
    <lineage>
        <taxon>Bacteria</taxon>
        <taxon>Pseudomonadati</taxon>
        <taxon>Pseudomonadota</taxon>
        <taxon>Alphaproteobacteria</taxon>
        <taxon>Acetobacterales</taxon>
        <taxon>Acidocellaceae</taxon>
        <taxon>Acidiphilium</taxon>
    </lineage>
</organism>
<dbReference type="AlphaFoldDB" id="A0AAW9DSX7"/>
<name>A0AAW9DSX7_ACIAO</name>
<dbReference type="InterPro" id="IPR011933">
    <property type="entry name" value="Double_TM_dom"/>
</dbReference>
<sequence>MIGPLSFAAPAILTGLALLPALYFMLRATPPAPRRQVFPPLRLLHDILPTERSPVRMPWWLLLLRLLAAALVIIGFAGPEIVPPPLLPGHGPILLAIDNGWGAAQDFPARLTAARHLVDQAGTRGVVLLPTAATATGQQPRASDVLTRAAALAALGALHAEPWPSDRAADTRAIDAIRRHIADLTGVYLTDGLAEPGSASFVAALAPARLITGDTADLRLLAPPHLAANGALVATVLTLPHPGRIDQPVLAETASGVALARATVKIGPGRAQGSASFDLPVALAGKIARLALPGMAAPGGVALLDGATSRVVVGLVSGGTANPEQRLLGTLYYVRRALPPGTTIRTGSLDDLIASGANALIMADLPLNPADIARLHHFMAAGGVAIRFAGPLTAATKDALTPDPLLPGVRALGSALAAGKPEAIAAFDRGSPLAGLPLPASATVSRQILVNPATLDPATVWARLSDGTPIVIGARQGRGMLVSILTTANAAWSTWPISADFPALIDRLVHLGKGAVPKSGRLHAIRVLDGSGALVLPGSGVRPLEASGFAHALISPAHPPGLWGDAHGTIALNLGDHVPPLARAPLPAGVPVTNLDSIPRARRFGPDILGLALALLIADAAITLLLRGAIRLRGAALLLAGLMWFVMPPPAHAQSNDAHNSAHDVPPGALAPMLAYVRTGDANTDAISRAGLAAISDQVDQETAAHLAAPRGVTPGIDNLNLYPLLYWPITATTTPPGKPACHALDAFMAGGGLLVIDTDGGGSDLPGSGAGFDPGATAALRRATACLAIPPLERLTDRDTLAHTFFLNRSFPGRFDGAPVYIAAKGARDADGVSPVVIGSNDWAGAWALDGAGMPMRALLPGSPGQRQAANWFGVNLVMYALTGTYKSDQVQIPAILRRLAQ</sequence>
<dbReference type="EMBL" id="JAWXYB010000018">
    <property type="protein sequence ID" value="MDX5931639.1"/>
    <property type="molecule type" value="Genomic_DNA"/>
</dbReference>
<accession>A0AAW9DSX7</accession>
<dbReference type="Gene3D" id="3.40.50.12140">
    <property type="entry name" value="Domain of unknown function DUF4159"/>
    <property type="match status" value="1"/>
</dbReference>
<dbReference type="PANTHER" id="PTHR37464:SF1">
    <property type="entry name" value="BLL2463 PROTEIN"/>
    <property type="match status" value="1"/>
</dbReference>
<dbReference type="Pfam" id="PF13709">
    <property type="entry name" value="DUF4159"/>
    <property type="match status" value="1"/>
</dbReference>
<dbReference type="Pfam" id="PF07584">
    <property type="entry name" value="BatA"/>
    <property type="match status" value="1"/>
</dbReference>
<dbReference type="InterPro" id="IPR024163">
    <property type="entry name" value="Aerotolerance_reg_N"/>
</dbReference>
<dbReference type="RefSeq" id="WP_319614539.1">
    <property type="nucleotide sequence ID" value="NZ_JAWXYB010000018.1"/>
</dbReference>
<keyword evidence="1" id="KW-1133">Transmembrane helix</keyword>
<evidence type="ECO:0000259" key="2">
    <source>
        <dbReference type="Pfam" id="PF07584"/>
    </source>
</evidence>
<feature type="domain" description="DUF4159" evidence="3">
    <location>
        <begin position="674"/>
        <end position="883"/>
    </location>
</feature>
<keyword evidence="5" id="KW-1185">Reference proteome</keyword>